<gene>
    <name evidence="1" type="ORF">KSP40_PGU002885</name>
</gene>
<dbReference type="EMBL" id="JBBWWR010000020">
    <property type="protein sequence ID" value="KAK8939772.1"/>
    <property type="molecule type" value="Genomic_DNA"/>
</dbReference>
<name>A0ABR2LFK6_9ASPA</name>
<evidence type="ECO:0000313" key="2">
    <source>
        <dbReference type="Proteomes" id="UP001412067"/>
    </source>
</evidence>
<protein>
    <submittedName>
        <fullName evidence="1">Uncharacterized protein</fullName>
    </submittedName>
</protein>
<evidence type="ECO:0000313" key="1">
    <source>
        <dbReference type="EMBL" id="KAK8939772.1"/>
    </source>
</evidence>
<accession>A0ABR2LFK6</accession>
<organism evidence="1 2">
    <name type="scientific">Platanthera guangdongensis</name>
    <dbReference type="NCBI Taxonomy" id="2320717"/>
    <lineage>
        <taxon>Eukaryota</taxon>
        <taxon>Viridiplantae</taxon>
        <taxon>Streptophyta</taxon>
        <taxon>Embryophyta</taxon>
        <taxon>Tracheophyta</taxon>
        <taxon>Spermatophyta</taxon>
        <taxon>Magnoliopsida</taxon>
        <taxon>Liliopsida</taxon>
        <taxon>Asparagales</taxon>
        <taxon>Orchidaceae</taxon>
        <taxon>Orchidoideae</taxon>
        <taxon>Orchideae</taxon>
        <taxon>Orchidinae</taxon>
        <taxon>Platanthera</taxon>
    </lineage>
</organism>
<dbReference type="Proteomes" id="UP001412067">
    <property type="component" value="Unassembled WGS sequence"/>
</dbReference>
<sequence length="168" mass="18669">MKADGKHFFTGDASVESSEFLEAVLVNCGEDPYYLVNELIKKNDIIYYGFHLPAVEVDTWDFSGPHSNSDRTGPFPLLLAHCPCSLLNLPACSCSYGLRRLFYPMRTPVDSRGLLQLSCALFCRADCLSILSARCLFRPPLLVKPVLLPAVLRSLRFACSIATRGLHL</sequence>
<keyword evidence="2" id="KW-1185">Reference proteome</keyword>
<comment type="caution">
    <text evidence="1">The sequence shown here is derived from an EMBL/GenBank/DDBJ whole genome shotgun (WGS) entry which is preliminary data.</text>
</comment>
<proteinExistence type="predicted"/>
<reference evidence="1 2" key="1">
    <citation type="journal article" date="2022" name="Nat. Plants">
        <title>Genomes of leafy and leafless Platanthera orchids illuminate the evolution of mycoheterotrophy.</title>
        <authorList>
            <person name="Li M.H."/>
            <person name="Liu K.W."/>
            <person name="Li Z."/>
            <person name="Lu H.C."/>
            <person name="Ye Q.L."/>
            <person name="Zhang D."/>
            <person name="Wang J.Y."/>
            <person name="Li Y.F."/>
            <person name="Zhong Z.M."/>
            <person name="Liu X."/>
            <person name="Yu X."/>
            <person name="Liu D.K."/>
            <person name="Tu X.D."/>
            <person name="Liu B."/>
            <person name="Hao Y."/>
            <person name="Liao X.Y."/>
            <person name="Jiang Y.T."/>
            <person name="Sun W.H."/>
            <person name="Chen J."/>
            <person name="Chen Y.Q."/>
            <person name="Ai Y."/>
            <person name="Zhai J.W."/>
            <person name="Wu S.S."/>
            <person name="Zhou Z."/>
            <person name="Hsiao Y.Y."/>
            <person name="Wu W.L."/>
            <person name="Chen Y.Y."/>
            <person name="Lin Y.F."/>
            <person name="Hsu J.L."/>
            <person name="Li C.Y."/>
            <person name="Wang Z.W."/>
            <person name="Zhao X."/>
            <person name="Zhong W.Y."/>
            <person name="Ma X.K."/>
            <person name="Ma L."/>
            <person name="Huang J."/>
            <person name="Chen G.Z."/>
            <person name="Huang M.Z."/>
            <person name="Huang L."/>
            <person name="Peng D.H."/>
            <person name="Luo Y.B."/>
            <person name="Zou S.Q."/>
            <person name="Chen S.P."/>
            <person name="Lan S."/>
            <person name="Tsai W.C."/>
            <person name="Van de Peer Y."/>
            <person name="Liu Z.J."/>
        </authorList>
    </citation>
    <scope>NUCLEOTIDE SEQUENCE [LARGE SCALE GENOMIC DNA]</scope>
    <source>
        <strain evidence="1">Lor288</strain>
    </source>
</reference>